<evidence type="ECO:0000313" key="1">
    <source>
        <dbReference type="EMBL" id="ALN55509.1"/>
    </source>
</evidence>
<proteinExistence type="predicted"/>
<name>A0A0S2DAF5_LYSEN</name>
<accession>A0A0S2DAF5</accession>
<reference evidence="1 2" key="1">
    <citation type="submission" date="2015-11" db="EMBL/GenBank/DDBJ databases">
        <title>Genome sequences of Lysobacter enzymogenes strain C3 and Lysobacter antibioticus ATCC 29479.</title>
        <authorList>
            <person name="Kobayashi D.Y."/>
        </authorList>
    </citation>
    <scope>NUCLEOTIDE SEQUENCE [LARGE SCALE GENOMIC DNA]</scope>
    <source>
        <strain evidence="1 2">C3</strain>
    </source>
</reference>
<dbReference type="AlphaFoldDB" id="A0A0S2DAF5"/>
<dbReference type="Proteomes" id="UP000061569">
    <property type="component" value="Chromosome"/>
</dbReference>
<dbReference type="RefSeq" id="WP_057945832.1">
    <property type="nucleotide sequence ID" value="NZ_CP110813.1"/>
</dbReference>
<dbReference type="PATRIC" id="fig|69.6.peg.152"/>
<sequence length="126" mass="13752">MTQLPFADAESSPFQGWRRVFVAGAQVAPRFLDERGAYRYGLFELAAASVAELERELVQADPSSALNFAVIDTTAADWSPQRTGAFRQDLDFYLFTGATAQARDALREYLDANAPVAVLCMATPLG</sequence>
<protein>
    <submittedName>
        <fullName evidence="1">Uncharacterized protein</fullName>
    </submittedName>
</protein>
<dbReference type="KEGG" id="lez:GLE_0150"/>
<dbReference type="EMBL" id="CP013140">
    <property type="protein sequence ID" value="ALN55509.1"/>
    <property type="molecule type" value="Genomic_DNA"/>
</dbReference>
<organism evidence="1 2">
    <name type="scientific">Lysobacter enzymogenes</name>
    <dbReference type="NCBI Taxonomy" id="69"/>
    <lineage>
        <taxon>Bacteria</taxon>
        <taxon>Pseudomonadati</taxon>
        <taxon>Pseudomonadota</taxon>
        <taxon>Gammaproteobacteria</taxon>
        <taxon>Lysobacterales</taxon>
        <taxon>Lysobacteraceae</taxon>
        <taxon>Lysobacter</taxon>
    </lineage>
</organism>
<gene>
    <name evidence="1" type="ORF">GLE_0150</name>
</gene>
<evidence type="ECO:0000313" key="2">
    <source>
        <dbReference type="Proteomes" id="UP000061569"/>
    </source>
</evidence>